<proteinExistence type="predicted"/>
<dbReference type="InterPro" id="IPR009057">
    <property type="entry name" value="Homeodomain-like_sf"/>
</dbReference>
<dbReference type="STRING" id="1224164.B843_05010"/>
<name>W5XZK2_9CORY</name>
<sequence length="183" mass="20823">MTIEDICEPVGISKRTFFNYFASKEEAIIGPGPRVPSREELDEFLASPHQDIFVSTLRFFYSLLFHENNPFNWTTMKRRHKIKEQEPELSAHQIGSFHSARHQVEDLLTRYFLAFPADIKGGRSAQEEARLVTGGVIMCMLNGAKRWEETGSQDPDAIIAHSLDVRQGFLRVLAVGVDKQSNN</sequence>
<dbReference type="AlphaFoldDB" id="W5XZK2"/>
<reference evidence="1 2" key="1">
    <citation type="submission" date="2013-02" db="EMBL/GenBank/DDBJ databases">
        <title>The complete genome sequence of Corynebacterium vitaeruminis DSM 20294.</title>
        <authorList>
            <person name="Ruckert C."/>
            <person name="Albersmeier A."/>
            <person name="Kalinowski J."/>
        </authorList>
    </citation>
    <scope>NUCLEOTIDE SEQUENCE [LARGE SCALE GENOMIC DNA]</scope>
    <source>
        <strain evidence="2">ATCC 10234</strain>
    </source>
</reference>
<organism evidence="1 2">
    <name type="scientific">Corynebacterium vitaeruminis DSM 20294</name>
    <dbReference type="NCBI Taxonomy" id="1224164"/>
    <lineage>
        <taxon>Bacteria</taxon>
        <taxon>Bacillati</taxon>
        <taxon>Actinomycetota</taxon>
        <taxon>Actinomycetes</taxon>
        <taxon>Mycobacteriales</taxon>
        <taxon>Corynebacteriaceae</taxon>
        <taxon>Corynebacterium</taxon>
    </lineage>
</organism>
<dbReference type="EMBL" id="CP004353">
    <property type="protein sequence ID" value="AHI22391.1"/>
    <property type="molecule type" value="Genomic_DNA"/>
</dbReference>
<evidence type="ECO:0000313" key="1">
    <source>
        <dbReference type="EMBL" id="AHI22391.1"/>
    </source>
</evidence>
<dbReference type="PATRIC" id="fig|1224164.3.peg.999"/>
<dbReference type="eggNOG" id="COG1309">
    <property type="taxonomic scope" value="Bacteria"/>
</dbReference>
<keyword evidence="2" id="KW-1185">Reference proteome</keyword>
<dbReference type="Gene3D" id="1.10.357.10">
    <property type="entry name" value="Tetracycline Repressor, domain 2"/>
    <property type="match status" value="1"/>
</dbReference>
<accession>W5XZK2</accession>
<protein>
    <submittedName>
        <fullName evidence="1">TetR-family transcription regulator</fullName>
    </submittedName>
</protein>
<dbReference type="HOGENOM" id="CLU_069356_2_3_11"/>
<dbReference type="Proteomes" id="UP000019222">
    <property type="component" value="Chromosome"/>
</dbReference>
<dbReference type="KEGG" id="cvt:B843_05010"/>
<dbReference type="SUPFAM" id="SSF46689">
    <property type="entry name" value="Homeodomain-like"/>
    <property type="match status" value="1"/>
</dbReference>
<gene>
    <name evidence="1" type="ORF">B843_05010</name>
</gene>
<evidence type="ECO:0000313" key="2">
    <source>
        <dbReference type="Proteomes" id="UP000019222"/>
    </source>
</evidence>